<dbReference type="Gene3D" id="1.20.1250.20">
    <property type="entry name" value="MFS general substrate transporter like domains"/>
    <property type="match status" value="1"/>
</dbReference>
<dbReference type="InterPro" id="IPR036259">
    <property type="entry name" value="MFS_trans_sf"/>
</dbReference>
<dbReference type="InterPro" id="IPR020846">
    <property type="entry name" value="MFS_dom"/>
</dbReference>
<evidence type="ECO:0000256" key="4">
    <source>
        <dbReference type="ARBA" id="ARBA00022692"/>
    </source>
</evidence>
<evidence type="ECO:0000256" key="1">
    <source>
        <dbReference type="ARBA" id="ARBA00004651"/>
    </source>
</evidence>
<keyword evidence="10" id="KW-1185">Reference proteome</keyword>
<keyword evidence="3" id="KW-1003">Cell membrane</keyword>
<keyword evidence="4 7" id="KW-0812">Transmembrane</keyword>
<dbReference type="RefSeq" id="WP_344334334.1">
    <property type="nucleotide sequence ID" value="NZ_BAAAPZ010000001.1"/>
</dbReference>
<feature type="transmembrane region" description="Helical" evidence="7">
    <location>
        <begin position="80"/>
        <end position="98"/>
    </location>
</feature>
<keyword evidence="5 7" id="KW-1133">Transmembrane helix</keyword>
<dbReference type="CDD" id="cd06174">
    <property type="entry name" value="MFS"/>
    <property type="match status" value="1"/>
</dbReference>
<proteinExistence type="predicted"/>
<evidence type="ECO:0000259" key="8">
    <source>
        <dbReference type="PROSITE" id="PS50850"/>
    </source>
</evidence>
<feature type="transmembrane region" description="Helical" evidence="7">
    <location>
        <begin position="104"/>
        <end position="127"/>
    </location>
</feature>
<feature type="transmembrane region" description="Helical" evidence="7">
    <location>
        <begin position="374"/>
        <end position="397"/>
    </location>
</feature>
<dbReference type="EMBL" id="BAAAPZ010000001">
    <property type="protein sequence ID" value="GAA2086875.1"/>
    <property type="molecule type" value="Genomic_DNA"/>
</dbReference>
<feature type="transmembrane region" description="Helical" evidence="7">
    <location>
        <begin position="349"/>
        <end position="368"/>
    </location>
</feature>
<sequence length="407" mass="41107">MTASSAHPRTRWAAVALLLVVGIAAAMQFAKVATVFVPVSQAYGAAGTAGAMLISAPAVVGLALGLTASVLVSRLGFRRVVLGCLALGAVLSLTQALLPPLPLFLAARALEGVAHLGLVISCPVLIIQLSAPRRVSLAMSIWGTFFGLAFAIAGWLGPLAAEAWGVGSVFLGHGLLLAVLFAAVLTVLPRTPVDGPQPVSAHDGFLRAHLSAYRSPRAVLPGCVFVFHTLMYTALITFLPLFTDSGTAATLLIWMPLVSIAGTVAAGLLADRLMSTSAVLLLGYAGVGVLVVLVWALLGAGSGILTAALAMMFFSGLIQGGSFGLIPALSTDPTVAARSNGVLTQLGNVGNLLGPPLFAAAITSAGGAGAGPQAFTPATVWVVVFCAAGAVVSLLALRLTGARAPQR</sequence>
<feature type="transmembrane region" description="Helical" evidence="7">
    <location>
        <begin position="139"/>
        <end position="157"/>
    </location>
</feature>
<protein>
    <submittedName>
        <fullName evidence="9">MFS transporter</fullName>
    </submittedName>
</protein>
<feature type="transmembrane region" description="Helical" evidence="7">
    <location>
        <begin position="248"/>
        <end position="270"/>
    </location>
</feature>
<comment type="subcellular location">
    <subcellularLocation>
        <location evidence="1">Cell membrane</location>
        <topology evidence="1">Multi-pass membrane protein</topology>
    </subcellularLocation>
</comment>
<feature type="transmembrane region" description="Helical" evidence="7">
    <location>
        <begin position="218"/>
        <end position="242"/>
    </location>
</feature>
<feature type="transmembrane region" description="Helical" evidence="7">
    <location>
        <begin position="163"/>
        <end position="188"/>
    </location>
</feature>
<feature type="transmembrane region" description="Helical" evidence="7">
    <location>
        <begin position="277"/>
        <end position="298"/>
    </location>
</feature>
<evidence type="ECO:0000256" key="2">
    <source>
        <dbReference type="ARBA" id="ARBA00022448"/>
    </source>
</evidence>
<evidence type="ECO:0000256" key="6">
    <source>
        <dbReference type="ARBA" id="ARBA00023136"/>
    </source>
</evidence>
<keyword evidence="6 7" id="KW-0472">Membrane</keyword>
<name>A0ABN2WB60_9MICO</name>
<keyword evidence="2" id="KW-0813">Transport</keyword>
<evidence type="ECO:0000256" key="7">
    <source>
        <dbReference type="SAM" id="Phobius"/>
    </source>
</evidence>
<feature type="domain" description="Major facilitator superfamily (MFS) profile" evidence="8">
    <location>
        <begin position="14"/>
        <end position="405"/>
    </location>
</feature>
<comment type="caution">
    <text evidence="9">The sequence shown here is derived from an EMBL/GenBank/DDBJ whole genome shotgun (WGS) entry which is preliminary data.</text>
</comment>
<feature type="transmembrane region" description="Helical" evidence="7">
    <location>
        <begin position="52"/>
        <end position="73"/>
    </location>
</feature>
<evidence type="ECO:0000256" key="3">
    <source>
        <dbReference type="ARBA" id="ARBA00022475"/>
    </source>
</evidence>
<dbReference type="PANTHER" id="PTHR23517">
    <property type="entry name" value="RESISTANCE PROTEIN MDTM, PUTATIVE-RELATED-RELATED"/>
    <property type="match status" value="1"/>
</dbReference>
<dbReference type="Proteomes" id="UP001500984">
    <property type="component" value="Unassembled WGS sequence"/>
</dbReference>
<reference evidence="9 10" key="1">
    <citation type="journal article" date="2019" name="Int. J. Syst. Evol. Microbiol.">
        <title>The Global Catalogue of Microorganisms (GCM) 10K type strain sequencing project: providing services to taxonomists for standard genome sequencing and annotation.</title>
        <authorList>
            <consortium name="The Broad Institute Genomics Platform"/>
            <consortium name="The Broad Institute Genome Sequencing Center for Infectious Disease"/>
            <person name="Wu L."/>
            <person name="Ma J."/>
        </authorList>
    </citation>
    <scope>NUCLEOTIDE SEQUENCE [LARGE SCALE GENOMIC DNA]</scope>
    <source>
        <strain evidence="9 10">JCM 15900</strain>
    </source>
</reference>
<dbReference type="SUPFAM" id="SSF103473">
    <property type="entry name" value="MFS general substrate transporter"/>
    <property type="match status" value="1"/>
</dbReference>
<dbReference type="InterPro" id="IPR050171">
    <property type="entry name" value="MFS_Transporters"/>
</dbReference>
<dbReference type="PROSITE" id="PS50850">
    <property type="entry name" value="MFS"/>
    <property type="match status" value="1"/>
</dbReference>
<dbReference type="InterPro" id="IPR011701">
    <property type="entry name" value="MFS"/>
</dbReference>
<feature type="transmembrane region" description="Helical" evidence="7">
    <location>
        <begin position="304"/>
        <end position="329"/>
    </location>
</feature>
<organism evidence="9 10">
    <name type="scientific">Brevibacterium salitolerans</name>
    <dbReference type="NCBI Taxonomy" id="1403566"/>
    <lineage>
        <taxon>Bacteria</taxon>
        <taxon>Bacillati</taxon>
        <taxon>Actinomycetota</taxon>
        <taxon>Actinomycetes</taxon>
        <taxon>Micrococcales</taxon>
        <taxon>Brevibacteriaceae</taxon>
        <taxon>Brevibacterium</taxon>
    </lineage>
</organism>
<dbReference type="Pfam" id="PF07690">
    <property type="entry name" value="MFS_1"/>
    <property type="match status" value="1"/>
</dbReference>
<evidence type="ECO:0000313" key="10">
    <source>
        <dbReference type="Proteomes" id="UP001500984"/>
    </source>
</evidence>
<gene>
    <name evidence="9" type="ORF">GCM10009823_00920</name>
</gene>
<accession>A0ABN2WB60</accession>
<evidence type="ECO:0000256" key="5">
    <source>
        <dbReference type="ARBA" id="ARBA00022989"/>
    </source>
</evidence>
<evidence type="ECO:0000313" key="9">
    <source>
        <dbReference type="EMBL" id="GAA2086875.1"/>
    </source>
</evidence>